<dbReference type="AlphaFoldDB" id="G8ZMH5"/>
<dbReference type="Proteomes" id="UP000005627">
    <property type="component" value="Chromosome 1"/>
</dbReference>
<name>G8ZMH5_TORDE</name>
<comment type="similarity">
    <text evidence="1 5">Belongs to the glycosyl hydrolase 5 (cellulase A) family.</text>
</comment>
<dbReference type="PANTHER" id="PTHR31297">
    <property type="entry name" value="GLUCAN ENDO-1,6-BETA-GLUCOSIDASE B"/>
    <property type="match status" value="1"/>
</dbReference>
<keyword evidence="7" id="KW-0732">Signal</keyword>
<dbReference type="EMBL" id="HE616742">
    <property type="protein sequence ID" value="CCE89819.1"/>
    <property type="molecule type" value="Genomic_DNA"/>
</dbReference>
<gene>
    <name evidence="9" type="primary">TDEL0A04870</name>
    <name evidence="9" type="ORF">TDEL_0A04870</name>
</gene>
<proteinExistence type="inferred from homology"/>
<dbReference type="GO" id="GO:0009986">
    <property type="term" value="C:cell surface"/>
    <property type="evidence" value="ECO:0007669"/>
    <property type="project" value="TreeGrafter"/>
</dbReference>
<dbReference type="GO" id="GO:0009277">
    <property type="term" value="C:fungal-type cell wall"/>
    <property type="evidence" value="ECO:0007669"/>
    <property type="project" value="EnsemblFungi"/>
</dbReference>
<sequence length="537" mass="61176">MLGVLAPLIFISCVVIASRDVISTEQLRTLQKRFDSYYNDNDSISVKGITIGGWLVSEPYITPSLYRNASELAAKSGNNSEIIDEFTFCDVLGYEQAQSLLQDHWESWINEADFKQISDDGFNLVRIPIGYWAWKQDYETNRYVGNITYTDPYVGNGLQLKYLEKALSWAEQYSLNVWIDLHGAPSSQNGFDNSGERDLYSTKLGWLATSGSRDLTMAVWQSIFESYLNLNTNSPIVGIEIMNEPLSPKLDSDQMTHCFYEAFKLFKDEQASHDNTTFVIHDAFKEIGYWNLQFNPDYNNVSSQFTNISNLSFSSQDVLIDHHHYEVFTDSQLNNTQYQRILNIMNYGDSIYDELPYHAAVVGEWSAAITDCATWLNGVGIGSRYDGSYYNTTEFNTTDQPVGKCLSQQPIGNWTKQYRTQVRQFVEAQLATYSTRTSGWIFWNWKTEDAAEWDYLKLKENNLFPSPFDNYTYFDTDGGLKPSVSSSLSKEATATSKSSAVAIQRPFQAVQWQHFSLTLNTIIGTSLVAIMLVCIFL</sequence>
<evidence type="ECO:0000256" key="3">
    <source>
        <dbReference type="ARBA" id="ARBA00023295"/>
    </source>
</evidence>
<keyword evidence="6" id="KW-0472">Membrane</keyword>
<dbReference type="GO" id="GO:0004338">
    <property type="term" value="F:glucan exo-1,3-beta-glucosidase activity"/>
    <property type="evidence" value="ECO:0007669"/>
    <property type="project" value="EnsemblFungi"/>
</dbReference>
<dbReference type="InterPro" id="IPR018087">
    <property type="entry name" value="Glyco_hydro_5_CS"/>
</dbReference>
<feature type="transmembrane region" description="Helical" evidence="6">
    <location>
        <begin position="515"/>
        <end position="536"/>
    </location>
</feature>
<evidence type="ECO:0000256" key="4">
    <source>
        <dbReference type="ARBA" id="ARBA00023316"/>
    </source>
</evidence>
<evidence type="ECO:0000256" key="5">
    <source>
        <dbReference type="RuleBase" id="RU361153"/>
    </source>
</evidence>
<dbReference type="PROSITE" id="PS00659">
    <property type="entry name" value="GLYCOSYL_HYDROL_F5"/>
    <property type="match status" value="1"/>
</dbReference>
<evidence type="ECO:0000256" key="1">
    <source>
        <dbReference type="ARBA" id="ARBA00005641"/>
    </source>
</evidence>
<keyword evidence="3 5" id="KW-0326">Glycosidase</keyword>
<dbReference type="InterPro" id="IPR050386">
    <property type="entry name" value="Glycosyl_hydrolase_5"/>
</dbReference>
<feature type="signal peptide" evidence="7">
    <location>
        <begin position="1"/>
        <end position="17"/>
    </location>
</feature>
<keyword evidence="2 5" id="KW-0378">Hydrolase</keyword>
<evidence type="ECO:0000313" key="10">
    <source>
        <dbReference type="Proteomes" id="UP000005627"/>
    </source>
</evidence>
<evidence type="ECO:0000256" key="6">
    <source>
        <dbReference type="SAM" id="Phobius"/>
    </source>
</evidence>
<dbReference type="GO" id="GO:0071555">
    <property type="term" value="P:cell wall organization"/>
    <property type="evidence" value="ECO:0007669"/>
    <property type="project" value="UniProtKB-KW"/>
</dbReference>
<dbReference type="HOGENOM" id="CLU_004624_0_0_1"/>
<dbReference type="PANTHER" id="PTHR31297:SF9">
    <property type="entry name" value="GLUCAN 1,3-BETA-GLUCOSIDASE 2"/>
    <property type="match status" value="1"/>
</dbReference>
<evidence type="ECO:0000259" key="8">
    <source>
        <dbReference type="Pfam" id="PF00150"/>
    </source>
</evidence>
<feature type="chain" id="PRO_5003519216" description="Glycoside hydrolase family 5 domain-containing protein" evidence="7">
    <location>
        <begin position="18"/>
        <end position="537"/>
    </location>
</feature>
<dbReference type="GO" id="GO:0005576">
    <property type="term" value="C:extracellular region"/>
    <property type="evidence" value="ECO:0007669"/>
    <property type="project" value="TreeGrafter"/>
</dbReference>
<dbReference type="InterPro" id="IPR017853">
    <property type="entry name" value="GH"/>
</dbReference>
<dbReference type="Gene3D" id="3.20.20.80">
    <property type="entry name" value="Glycosidases"/>
    <property type="match status" value="1"/>
</dbReference>
<accession>G8ZMH5</accession>
<dbReference type="FunCoup" id="G8ZMH5">
    <property type="interactions" value="57"/>
</dbReference>
<dbReference type="InParanoid" id="G8ZMH5"/>
<dbReference type="OrthoDB" id="62120at2759"/>
<keyword evidence="6" id="KW-0812">Transmembrane</keyword>
<dbReference type="GO" id="GO:0009251">
    <property type="term" value="P:glucan catabolic process"/>
    <property type="evidence" value="ECO:0007669"/>
    <property type="project" value="TreeGrafter"/>
</dbReference>
<reference evidence="9 10" key="1">
    <citation type="journal article" date="2011" name="Proc. Natl. Acad. Sci. U.S.A.">
        <title>Evolutionary erosion of yeast sex chromosomes by mating-type switching accidents.</title>
        <authorList>
            <person name="Gordon J.L."/>
            <person name="Armisen D."/>
            <person name="Proux-Wera E."/>
            <person name="Oheigeartaigh S.S."/>
            <person name="Byrne K.P."/>
            <person name="Wolfe K.H."/>
        </authorList>
    </citation>
    <scope>NUCLEOTIDE SEQUENCE [LARGE SCALE GENOMIC DNA]</scope>
    <source>
        <strain evidence="10">ATCC 10662 / CBS 1146 / NBRC 0425 / NCYC 2629 / NRRL Y-866</strain>
    </source>
</reference>
<feature type="domain" description="Glycoside hydrolase family 5" evidence="8">
    <location>
        <begin position="105"/>
        <end position="247"/>
    </location>
</feature>
<evidence type="ECO:0000313" key="9">
    <source>
        <dbReference type="EMBL" id="CCE89819.1"/>
    </source>
</evidence>
<dbReference type="Pfam" id="PF00150">
    <property type="entry name" value="Cellulase"/>
    <property type="match status" value="1"/>
</dbReference>
<keyword evidence="6" id="KW-1133">Transmembrane helix</keyword>
<evidence type="ECO:0000256" key="2">
    <source>
        <dbReference type="ARBA" id="ARBA00022801"/>
    </source>
</evidence>
<evidence type="ECO:0000256" key="7">
    <source>
        <dbReference type="SAM" id="SignalP"/>
    </source>
</evidence>
<dbReference type="RefSeq" id="XP_003679030.1">
    <property type="nucleotide sequence ID" value="XM_003678982.1"/>
</dbReference>
<dbReference type="KEGG" id="tdl:TDEL_0A04870"/>
<dbReference type="SUPFAM" id="SSF51445">
    <property type="entry name" value="(Trans)glycosidases"/>
    <property type="match status" value="1"/>
</dbReference>
<protein>
    <recommendedName>
        <fullName evidence="8">Glycoside hydrolase family 5 domain-containing protein</fullName>
    </recommendedName>
</protein>
<dbReference type="eggNOG" id="ENOG502QW42">
    <property type="taxonomic scope" value="Eukaryota"/>
</dbReference>
<dbReference type="STRING" id="1076872.G8ZMH5"/>
<keyword evidence="4" id="KW-0961">Cell wall biogenesis/degradation</keyword>
<dbReference type="GeneID" id="11503024"/>
<organism evidence="9 10">
    <name type="scientific">Torulaspora delbrueckii</name>
    <name type="common">Yeast</name>
    <name type="synonym">Candida colliculosa</name>
    <dbReference type="NCBI Taxonomy" id="4950"/>
    <lineage>
        <taxon>Eukaryota</taxon>
        <taxon>Fungi</taxon>
        <taxon>Dikarya</taxon>
        <taxon>Ascomycota</taxon>
        <taxon>Saccharomycotina</taxon>
        <taxon>Saccharomycetes</taxon>
        <taxon>Saccharomycetales</taxon>
        <taxon>Saccharomycetaceae</taxon>
        <taxon>Torulaspora</taxon>
    </lineage>
</organism>
<keyword evidence="10" id="KW-1185">Reference proteome</keyword>
<dbReference type="InterPro" id="IPR001547">
    <property type="entry name" value="Glyco_hydro_5"/>
</dbReference>